<dbReference type="GO" id="GO:0006952">
    <property type="term" value="P:defense response"/>
    <property type="evidence" value="ECO:0007669"/>
    <property type="project" value="InterPro"/>
</dbReference>
<organism evidence="4 5">
    <name type="scientific">Arachis duranensis</name>
    <name type="common">Wild peanut</name>
    <dbReference type="NCBI Taxonomy" id="130453"/>
    <lineage>
        <taxon>Eukaryota</taxon>
        <taxon>Viridiplantae</taxon>
        <taxon>Streptophyta</taxon>
        <taxon>Embryophyta</taxon>
        <taxon>Tracheophyta</taxon>
        <taxon>Spermatophyta</taxon>
        <taxon>Magnoliopsida</taxon>
        <taxon>eudicotyledons</taxon>
        <taxon>Gunneridae</taxon>
        <taxon>Pentapetalae</taxon>
        <taxon>rosids</taxon>
        <taxon>fabids</taxon>
        <taxon>Fabales</taxon>
        <taxon>Fabaceae</taxon>
        <taxon>Papilionoideae</taxon>
        <taxon>50 kb inversion clade</taxon>
        <taxon>dalbergioids sensu lato</taxon>
        <taxon>Dalbergieae</taxon>
        <taxon>Pterocarpus clade</taxon>
        <taxon>Arachis</taxon>
    </lineage>
</organism>
<keyword evidence="1" id="KW-0433">Leucine-rich repeat</keyword>
<dbReference type="InterPro" id="IPR011713">
    <property type="entry name" value="Leu-rich_rpt_3"/>
</dbReference>
<dbReference type="Pfam" id="PF23282">
    <property type="entry name" value="WHD_ROQ1"/>
    <property type="match status" value="1"/>
</dbReference>
<evidence type="ECO:0000313" key="4">
    <source>
        <dbReference type="Proteomes" id="UP000515211"/>
    </source>
</evidence>
<name>A0A6P5MTH6_ARADU</name>
<dbReference type="SUPFAM" id="SSF52058">
    <property type="entry name" value="L domain-like"/>
    <property type="match status" value="1"/>
</dbReference>
<dbReference type="KEGG" id="adu:110275017"/>
<protein>
    <submittedName>
        <fullName evidence="5">Disease resistance protein RPP2A-like</fullName>
    </submittedName>
</protein>
<dbReference type="InterPro" id="IPR032675">
    <property type="entry name" value="LRR_dom_sf"/>
</dbReference>
<gene>
    <name evidence="5" type="primary">LOC110275017</name>
</gene>
<evidence type="ECO:0000256" key="1">
    <source>
        <dbReference type="ARBA" id="ARBA00022614"/>
    </source>
</evidence>
<feature type="domain" description="Disease resistance protein Roq1-like winged-helix" evidence="3">
    <location>
        <begin position="32"/>
        <end position="102"/>
    </location>
</feature>
<dbReference type="InterPro" id="IPR058192">
    <property type="entry name" value="WHD_ROQ1-like"/>
</dbReference>
<sequence length="377" mass="43428">MSFAKDMSYRLHSPREELLNVLRLSYDGLNYEKQQILLNIACFLKGMSKKSVVDLLDCCGFYAVIGMRSLLDKALITISSNNTVEMHDLIQQMSWEIVRQESPGKRSCLWDFDDACDVLKNNKVRKSLIYFPSSEAIHGIMLDMSRCRNLCLSPDTFKKMPNLRYLRFFTSLDIDGRLCDLHIPTGLESLPDELRYLEWHACPIQSLPSNFCPENLVTLRMPHSQFKRLWSGVQNLVNLKEVDLAECRELIELPDFSKAYTLESVDLSYCRSLRHVHQTILSLGTLGYLNLHNCKKIKALESEIHLRSLQQLHVEGCSSLRKFSLSLEVESLNFSSRVKLSHLSVGCLSKVKDMYVNGSKLENLPEEWCCLKYLRTL</sequence>
<reference evidence="4" key="1">
    <citation type="journal article" date="2016" name="Nat. Genet.">
        <title>The genome sequences of Arachis duranensis and Arachis ipaensis, the diploid ancestors of cultivated peanut.</title>
        <authorList>
            <person name="Bertioli D.J."/>
            <person name="Cannon S.B."/>
            <person name="Froenicke L."/>
            <person name="Huang G."/>
            <person name="Farmer A.D."/>
            <person name="Cannon E.K."/>
            <person name="Liu X."/>
            <person name="Gao D."/>
            <person name="Clevenger J."/>
            <person name="Dash S."/>
            <person name="Ren L."/>
            <person name="Moretzsohn M.C."/>
            <person name="Shirasawa K."/>
            <person name="Huang W."/>
            <person name="Vidigal B."/>
            <person name="Abernathy B."/>
            <person name="Chu Y."/>
            <person name="Niederhuth C.E."/>
            <person name="Umale P."/>
            <person name="Araujo A.C."/>
            <person name="Kozik A."/>
            <person name="Kim K.D."/>
            <person name="Burow M.D."/>
            <person name="Varshney R.K."/>
            <person name="Wang X."/>
            <person name="Zhang X."/>
            <person name="Barkley N."/>
            <person name="Guimaraes P.M."/>
            <person name="Isobe S."/>
            <person name="Guo B."/>
            <person name="Liao B."/>
            <person name="Stalker H.T."/>
            <person name="Schmitz R.J."/>
            <person name="Scheffler B.E."/>
            <person name="Leal-Bertioli S.C."/>
            <person name="Xun X."/>
            <person name="Jackson S.A."/>
            <person name="Michelmore R."/>
            <person name="Ozias-Akins P."/>
        </authorList>
    </citation>
    <scope>NUCLEOTIDE SEQUENCE [LARGE SCALE GENOMIC DNA]</scope>
    <source>
        <strain evidence="4">cv. V14167</strain>
    </source>
</reference>
<keyword evidence="4" id="KW-1185">Reference proteome</keyword>
<reference evidence="5" key="2">
    <citation type="submission" date="2025-08" db="UniProtKB">
        <authorList>
            <consortium name="RefSeq"/>
        </authorList>
    </citation>
    <scope>IDENTIFICATION</scope>
    <source>
        <tissue evidence="5">Whole plant</tissue>
    </source>
</reference>
<dbReference type="AlphaFoldDB" id="A0A6P5MTH6"/>
<keyword evidence="2" id="KW-0677">Repeat</keyword>
<evidence type="ECO:0000313" key="5">
    <source>
        <dbReference type="RefSeq" id="XP_020986138.2"/>
    </source>
</evidence>
<dbReference type="GeneID" id="110275017"/>
<dbReference type="Proteomes" id="UP000515211">
    <property type="component" value="Chromosome 9"/>
</dbReference>
<proteinExistence type="predicted"/>
<dbReference type="Gene3D" id="3.80.10.10">
    <property type="entry name" value="Ribonuclease Inhibitor"/>
    <property type="match status" value="1"/>
</dbReference>
<evidence type="ECO:0000259" key="3">
    <source>
        <dbReference type="Pfam" id="PF23282"/>
    </source>
</evidence>
<dbReference type="InterPro" id="IPR036390">
    <property type="entry name" value="WH_DNA-bd_sf"/>
</dbReference>
<dbReference type="PANTHER" id="PTHR11017:SF243">
    <property type="entry name" value="ADP-RIBOSYL CYCLASE_CYCLIC ADP-RIBOSE HYDROLASE"/>
    <property type="match status" value="1"/>
</dbReference>
<dbReference type="RefSeq" id="XP_020986138.2">
    <property type="nucleotide sequence ID" value="XM_021130479.2"/>
</dbReference>
<dbReference type="PANTHER" id="PTHR11017">
    <property type="entry name" value="LEUCINE-RICH REPEAT-CONTAINING PROTEIN"/>
    <property type="match status" value="1"/>
</dbReference>
<dbReference type="InterPro" id="IPR044974">
    <property type="entry name" value="Disease_R_plants"/>
</dbReference>
<accession>A0A6P5MTH6</accession>
<dbReference type="Pfam" id="PF07725">
    <property type="entry name" value="LRR_3"/>
    <property type="match status" value="1"/>
</dbReference>
<evidence type="ECO:0000256" key="2">
    <source>
        <dbReference type="ARBA" id="ARBA00022737"/>
    </source>
</evidence>
<dbReference type="SUPFAM" id="SSF46785">
    <property type="entry name" value="Winged helix' DNA-binding domain"/>
    <property type="match status" value="1"/>
</dbReference>